<reference evidence="3" key="1">
    <citation type="journal article" date="2019" name="Int. J. Syst. Evol. Microbiol.">
        <title>The Global Catalogue of Microorganisms (GCM) 10K type strain sequencing project: providing services to taxonomists for standard genome sequencing and annotation.</title>
        <authorList>
            <consortium name="The Broad Institute Genomics Platform"/>
            <consortium name="The Broad Institute Genome Sequencing Center for Infectious Disease"/>
            <person name="Wu L."/>
            <person name="Ma J."/>
        </authorList>
    </citation>
    <scope>NUCLEOTIDE SEQUENCE [LARGE SCALE GENOMIC DNA]</scope>
    <source>
        <strain evidence="3">JCM 17939</strain>
    </source>
</reference>
<organism evidence="2 3">
    <name type="scientific">Actinoallomurus vinaceus</name>
    <dbReference type="NCBI Taxonomy" id="1080074"/>
    <lineage>
        <taxon>Bacteria</taxon>
        <taxon>Bacillati</taxon>
        <taxon>Actinomycetota</taxon>
        <taxon>Actinomycetes</taxon>
        <taxon>Streptosporangiales</taxon>
        <taxon>Thermomonosporaceae</taxon>
        <taxon>Actinoallomurus</taxon>
    </lineage>
</organism>
<protein>
    <submittedName>
        <fullName evidence="2">Uncharacterized protein</fullName>
    </submittedName>
</protein>
<sequence length="144" mass="15494">MDRFEAARHLGLADTEVVTVTDTADGTAVRVKDGSERLVTDEGVFALNDHPATANFRRWDGSDAPAEALAEAREAAAPNEQPTAGESTEDRDGKGGEVPDGNADAVLDWVGEDRDRAARALEVEVEREHPRSTLVSKLRKLAES</sequence>
<feature type="compositionally biased region" description="Low complexity" evidence="1">
    <location>
        <begin position="70"/>
        <end position="82"/>
    </location>
</feature>
<dbReference type="EMBL" id="BAABHK010000004">
    <property type="protein sequence ID" value="GAA4626630.1"/>
    <property type="molecule type" value="Genomic_DNA"/>
</dbReference>
<dbReference type="Proteomes" id="UP001501442">
    <property type="component" value="Unassembled WGS sequence"/>
</dbReference>
<dbReference type="RefSeq" id="WP_345431949.1">
    <property type="nucleotide sequence ID" value="NZ_BAABHK010000004.1"/>
</dbReference>
<evidence type="ECO:0000256" key="1">
    <source>
        <dbReference type="SAM" id="MobiDB-lite"/>
    </source>
</evidence>
<feature type="compositionally biased region" description="Basic and acidic residues" evidence="1">
    <location>
        <begin position="88"/>
        <end position="97"/>
    </location>
</feature>
<accession>A0ABP8UAD0</accession>
<evidence type="ECO:0000313" key="2">
    <source>
        <dbReference type="EMBL" id="GAA4626630.1"/>
    </source>
</evidence>
<feature type="region of interest" description="Disordered" evidence="1">
    <location>
        <begin position="124"/>
        <end position="144"/>
    </location>
</feature>
<feature type="region of interest" description="Disordered" evidence="1">
    <location>
        <begin position="70"/>
        <end position="104"/>
    </location>
</feature>
<comment type="caution">
    <text evidence="2">The sequence shown here is derived from an EMBL/GenBank/DDBJ whole genome shotgun (WGS) entry which is preliminary data.</text>
</comment>
<evidence type="ECO:0000313" key="3">
    <source>
        <dbReference type="Proteomes" id="UP001501442"/>
    </source>
</evidence>
<proteinExistence type="predicted"/>
<keyword evidence="3" id="KW-1185">Reference proteome</keyword>
<name>A0ABP8UAD0_9ACTN</name>
<gene>
    <name evidence="2" type="ORF">GCM10023196_035640</name>
</gene>